<gene>
    <name evidence="2" type="ORF">LAQU0_S03e02762g</name>
</gene>
<dbReference type="GO" id="GO:0008649">
    <property type="term" value="F:rRNA methyltransferase activity"/>
    <property type="evidence" value="ECO:0007669"/>
    <property type="project" value="TreeGrafter"/>
</dbReference>
<feature type="domain" description="Swiss Army Knife RNA repair protein HAD" evidence="1">
    <location>
        <begin position="55"/>
        <end position="259"/>
    </location>
</feature>
<dbReference type="Pfam" id="PF10307">
    <property type="entry name" value="HAD_SAK_1"/>
    <property type="match status" value="1"/>
</dbReference>
<evidence type="ECO:0000313" key="3">
    <source>
        <dbReference type="Proteomes" id="UP000236544"/>
    </source>
</evidence>
<evidence type="ECO:0000313" key="2">
    <source>
        <dbReference type="EMBL" id="CUS21445.1"/>
    </source>
</evidence>
<dbReference type="EMBL" id="LN890565">
    <property type="protein sequence ID" value="CUS21445.1"/>
    <property type="molecule type" value="Genomic_DNA"/>
</dbReference>
<evidence type="ECO:0000259" key="1">
    <source>
        <dbReference type="Pfam" id="PF10307"/>
    </source>
</evidence>
<sequence>MTEVSPQDGSWVQNDHRPLFQWNSCDEYLDPPKTLKKHEIRRIDIYDFDNTLFKSPAPNPNLLSSFMINVLTDPNKLSNGGWWSETRFLQESIDEWIAAKKNAGSKSDEIDATYWNKDVVELTRLSQQDPHTLSILMTGRKELLFQNALSRVLDQPVFGSKKLHFNGVFLKKPDFETTMLYKTTCLTDLLKHYDSCDEITIYDDRVRQLRGFKKFLDEFVEALRPSLQFNLVHVAGIIKYLDPPRERSTITTIFDEHNAAVTNCIYQQQESKTGSFYMGKMYVKEKRLGAAYILTTMSRQKVIKLTMRKFGYMKELFNEETHFTAKFIPCTPHGTITSQKVATMVLKGSHEDPTEEMIEATMNLMNSGKEDPRIQFRLTRFGRNAGGICVFDAEPIPPSRFVYSDFPALRLTVTAAADQESETASELYDDGDFQWTTLDDDDDTTIDTNFGYVFVITAVMGKKPKKTKKQNTFKTRL</sequence>
<dbReference type="PANTHER" id="PTHR10335">
    <property type="entry name" value="RRNA 2-O-METHYLTRANSFERASE FIBRILLARIN"/>
    <property type="match status" value="1"/>
</dbReference>
<protein>
    <submittedName>
        <fullName evidence="2">LAQU0S03e02762g1_1</fullName>
    </submittedName>
</protein>
<name>A0A0P1KQ57_9SACH</name>
<dbReference type="AlphaFoldDB" id="A0A0P1KQ57"/>
<keyword evidence="3" id="KW-1185">Reference proteome</keyword>
<dbReference type="GO" id="GO:1990259">
    <property type="term" value="F:histone H2AQ104 methyltransferase activity"/>
    <property type="evidence" value="ECO:0007669"/>
    <property type="project" value="TreeGrafter"/>
</dbReference>
<dbReference type="GO" id="GO:0003723">
    <property type="term" value="F:RNA binding"/>
    <property type="evidence" value="ECO:0007669"/>
    <property type="project" value="TreeGrafter"/>
</dbReference>
<dbReference type="Proteomes" id="UP000236544">
    <property type="component" value="Unassembled WGS sequence"/>
</dbReference>
<dbReference type="PANTHER" id="PTHR10335:SF26">
    <property type="entry name" value="AER281CP"/>
    <property type="match status" value="1"/>
</dbReference>
<dbReference type="GO" id="GO:0031428">
    <property type="term" value="C:box C/D methylation guide snoRNP complex"/>
    <property type="evidence" value="ECO:0007669"/>
    <property type="project" value="TreeGrafter"/>
</dbReference>
<reference evidence="3" key="1">
    <citation type="submission" date="2015-10" db="EMBL/GenBank/DDBJ databases">
        <authorList>
            <person name="Devillers H."/>
        </authorList>
    </citation>
    <scope>NUCLEOTIDE SEQUENCE [LARGE SCALE GENOMIC DNA]</scope>
</reference>
<accession>A0A0P1KQ57</accession>
<organism evidence="2 3">
    <name type="scientific">Lachancea quebecensis</name>
    <dbReference type="NCBI Taxonomy" id="1654605"/>
    <lineage>
        <taxon>Eukaryota</taxon>
        <taxon>Fungi</taxon>
        <taxon>Dikarya</taxon>
        <taxon>Ascomycota</taxon>
        <taxon>Saccharomycotina</taxon>
        <taxon>Saccharomycetes</taxon>
        <taxon>Saccharomycetales</taxon>
        <taxon>Saccharomycetaceae</taxon>
        <taxon>Lachancea</taxon>
    </lineage>
</organism>
<dbReference type="GO" id="GO:0032040">
    <property type="term" value="C:small-subunit processome"/>
    <property type="evidence" value="ECO:0007669"/>
    <property type="project" value="TreeGrafter"/>
</dbReference>
<dbReference type="OrthoDB" id="5596992at2759"/>
<dbReference type="GO" id="GO:0000494">
    <property type="term" value="P:box C/D sno(s)RNA 3'-end processing"/>
    <property type="evidence" value="ECO:0007669"/>
    <property type="project" value="TreeGrafter"/>
</dbReference>
<dbReference type="InterPro" id="IPR018812">
    <property type="entry name" value="SAK_HAD"/>
</dbReference>
<proteinExistence type="predicted"/>